<dbReference type="SUPFAM" id="SSF54637">
    <property type="entry name" value="Thioesterase/thiol ester dehydrase-isomerase"/>
    <property type="match status" value="1"/>
</dbReference>
<dbReference type="Gene3D" id="3.10.129.10">
    <property type="entry name" value="Hotdog Thioesterase"/>
    <property type="match status" value="1"/>
</dbReference>
<dbReference type="Pfam" id="PF01575">
    <property type="entry name" value="MaoC_dehydratas"/>
    <property type="match status" value="1"/>
</dbReference>
<feature type="domain" description="MaoC-like" evidence="1">
    <location>
        <begin position="26"/>
        <end position="76"/>
    </location>
</feature>
<gene>
    <name evidence="2" type="ORF">METZ01_LOCUS152404</name>
</gene>
<dbReference type="PANTHER" id="PTHR42993">
    <property type="entry name" value="MAOC-LIKE DEHYDRATASE DOMAIN-CONTAINING PROTEIN"/>
    <property type="match status" value="1"/>
</dbReference>
<dbReference type="InterPro" id="IPR029069">
    <property type="entry name" value="HotDog_dom_sf"/>
</dbReference>
<accession>A0A382ADB1</accession>
<feature type="non-terminal residue" evidence="2">
    <location>
        <position position="95"/>
    </location>
</feature>
<protein>
    <recommendedName>
        <fullName evidence="1">MaoC-like domain-containing protein</fullName>
    </recommendedName>
</protein>
<dbReference type="InterPro" id="IPR002539">
    <property type="entry name" value="MaoC-like_dom"/>
</dbReference>
<dbReference type="EMBL" id="UINC01024924">
    <property type="protein sequence ID" value="SVA99550.1"/>
    <property type="molecule type" value="Genomic_DNA"/>
</dbReference>
<evidence type="ECO:0000313" key="2">
    <source>
        <dbReference type="EMBL" id="SVA99550.1"/>
    </source>
</evidence>
<dbReference type="PANTHER" id="PTHR42993:SF1">
    <property type="entry name" value="MAOC-LIKE DEHYDRATASE DOMAIN-CONTAINING PROTEIN"/>
    <property type="match status" value="1"/>
</dbReference>
<reference evidence="2" key="1">
    <citation type="submission" date="2018-05" db="EMBL/GenBank/DDBJ databases">
        <authorList>
            <person name="Lanie J.A."/>
            <person name="Ng W.-L."/>
            <person name="Kazmierczak K.M."/>
            <person name="Andrzejewski T.M."/>
            <person name="Davidsen T.M."/>
            <person name="Wayne K.J."/>
            <person name="Tettelin H."/>
            <person name="Glass J.I."/>
            <person name="Rusch D."/>
            <person name="Podicherti R."/>
            <person name="Tsui H.-C.T."/>
            <person name="Winkler M.E."/>
        </authorList>
    </citation>
    <scope>NUCLEOTIDE SEQUENCE</scope>
</reference>
<dbReference type="AlphaFoldDB" id="A0A382ADB1"/>
<sequence>MEEIAFDDIDALNANVGEEWSDWGPEFELSQEKINAFADLTGDHQWIHIDEEKAKAGPFGTTIAHGFFTLRLVPVLSLMLEGSSGARLKGFQNVI</sequence>
<proteinExistence type="predicted"/>
<evidence type="ECO:0000259" key="1">
    <source>
        <dbReference type="Pfam" id="PF01575"/>
    </source>
</evidence>
<organism evidence="2">
    <name type="scientific">marine metagenome</name>
    <dbReference type="NCBI Taxonomy" id="408172"/>
    <lineage>
        <taxon>unclassified sequences</taxon>
        <taxon>metagenomes</taxon>
        <taxon>ecological metagenomes</taxon>
    </lineage>
</organism>
<name>A0A382ADB1_9ZZZZ</name>